<dbReference type="UniPathway" id="UPA00068">
    <property type="reaction ID" value="UER00113"/>
</dbReference>
<feature type="binding site" evidence="9">
    <location>
        <position position="122"/>
    </location>
    <ligand>
        <name>L-citrulline</name>
        <dbReference type="ChEBI" id="CHEBI:57743"/>
    </ligand>
</feature>
<feature type="domain" description="Arginosuccinate synthase C-terminal" evidence="11">
    <location>
        <begin position="174"/>
        <end position="391"/>
    </location>
</feature>
<dbReference type="Gene3D" id="3.40.50.620">
    <property type="entry name" value="HUPs"/>
    <property type="match status" value="1"/>
</dbReference>
<dbReference type="PROSITE" id="PS00564">
    <property type="entry name" value="ARGININOSUCCIN_SYN_1"/>
    <property type="match status" value="1"/>
</dbReference>
<evidence type="ECO:0000313" key="13">
    <source>
        <dbReference type="Proteomes" id="UP000199584"/>
    </source>
</evidence>
<organism evidence="12 13">
    <name type="scientific">Desulfoscipio geothermicus DSM 3669</name>
    <dbReference type="NCBI Taxonomy" id="1121426"/>
    <lineage>
        <taxon>Bacteria</taxon>
        <taxon>Bacillati</taxon>
        <taxon>Bacillota</taxon>
        <taxon>Clostridia</taxon>
        <taxon>Eubacteriales</taxon>
        <taxon>Desulfallaceae</taxon>
        <taxon>Desulfoscipio</taxon>
    </lineage>
</organism>
<evidence type="ECO:0000256" key="1">
    <source>
        <dbReference type="ARBA" id="ARBA00004967"/>
    </source>
</evidence>
<dbReference type="InterPro" id="IPR001518">
    <property type="entry name" value="Arginosuc_synth"/>
</dbReference>
<evidence type="ECO:0000256" key="5">
    <source>
        <dbReference type="ARBA" id="ARBA00022598"/>
    </source>
</evidence>
<dbReference type="Gene3D" id="3.90.1260.10">
    <property type="entry name" value="Argininosuccinate synthetase, chain A, domain 2"/>
    <property type="match status" value="1"/>
</dbReference>
<comment type="similarity">
    <text evidence="9">Belongs to the argininosuccinate synthase family. Type 1 subfamily.</text>
</comment>
<dbReference type="PROSITE" id="PS00565">
    <property type="entry name" value="ARGININOSUCCIN_SYN_2"/>
    <property type="match status" value="1"/>
</dbReference>
<comment type="pathway">
    <text evidence="1 9">Amino-acid biosynthesis; L-arginine biosynthesis; L-arginine from L-ornithine and carbamoyl phosphate: step 2/3.</text>
</comment>
<sequence>MMKKVVLAYSGGLDTSIIIPWLKENYGYEVIAMAADLGQGEELEPLHEKALKSGASKLYIEDVKREFVTDYIYPTLKAGAIYEGKYLLGTSMARPLIGKKLVEIAEKEGAEAVAHGATGKGNDQVRFELAVKALNPDLKIIAPWREWDIRSREDAIDYAEARGIPVPVTKSRPYSMDRNIWHLSHEGGALEDPGQEPPDDVLMLTVSPEKAPDEPTYVVIYFEQGIPKKVDGQELPPDELVEKLNKLGGANGIGIVDMVENRLVGMKSRGVYETPGGTILYLAHRELELLTIDRITLHYKELVANRYAELVYDGVWFSPLREALDAFVDVTQRTVTGTVRMKLYKGNCTPAGTTSPYSLYNEELATFGRDEVYTQADAAGFINLFGLPLKVRALMERKAGLR</sequence>
<keyword evidence="8 9" id="KW-0067">ATP-binding</keyword>
<dbReference type="Pfam" id="PF00764">
    <property type="entry name" value="Arginosuc_synth"/>
    <property type="match status" value="1"/>
</dbReference>
<dbReference type="InterPro" id="IPR048268">
    <property type="entry name" value="Arginosuc_syn_C"/>
</dbReference>
<keyword evidence="13" id="KW-1185">Reference proteome</keyword>
<dbReference type="GO" id="GO:0000053">
    <property type="term" value="P:argininosuccinate metabolic process"/>
    <property type="evidence" value="ECO:0007669"/>
    <property type="project" value="TreeGrafter"/>
</dbReference>
<dbReference type="InterPro" id="IPR048267">
    <property type="entry name" value="Arginosuc_syn_N"/>
</dbReference>
<keyword evidence="6 9" id="KW-0028">Amino-acid biosynthesis</keyword>
<dbReference type="SUPFAM" id="SSF52402">
    <property type="entry name" value="Adenine nucleotide alpha hydrolases-like"/>
    <property type="match status" value="1"/>
</dbReference>
<evidence type="ECO:0000256" key="3">
    <source>
        <dbReference type="ARBA" id="ARBA00012286"/>
    </source>
</evidence>
<feature type="binding site" evidence="9">
    <location>
        <position position="91"/>
    </location>
    <ligand>
        <name>L-citrulline</name>
        <dbReference type="ChEBI" id="CHEBI:57743"/>
    </ligand>
</feature>
<dbReference type="STRING" id="39060.SAMN05660706_11163"/>
<feature type="binding site" evidence="9">
    <location>
        <begin position="8"/>
        <end position="16"/>
    </location>
    <ligand>
        <name>ATP</name>
        <dbReference type="ChEBI" id="CHEBI:30616"/>
    </ligand>
</feature>
<dbReference type="PANTHER" id="PTHR11587">
    <property type="entry name" value="ARGININOSUCCINATE SYNTHASE"/>
    <property type="match status" value="1"/>
</dbReference>
<evidence type="ECO:0000256" key="8">
    <source>
        <dbReference type="ARBA" id="ARBA00022840"/>
    </source>
</evidence>
<dbReference type="GO" id="GO:0004055">
    <property type="term" value="F:argininosuccinate synthase activity"/>
    <property type="evidence" value="ECO:0007669"/>
    <property type="project" value="UniProtKB-UniRule"/>
</dbReference>
<dbReference type="PANTHER" id="PTHR11587:SF2">
    <property type="entry name" value="ARGININOSUCCINATE SYNTHASE"/>
    <property type="match status" value="1"/>
</dbReference>
<dbReference type="InterPro" id="IPR024074">
    <property type="entry name" value="AS_cat/multimer_dom_body"/>
</dbReference>
<feature type="binding site" evidence="9">
    <location>
        <position position="116"/>
    </location>
    <ligand>
        <name>ATP</name>
        <dbReference type="ChEBI" id="CHEBI:30616"/>
    </ligand>
</feature>
<dbReference type="NCBIfam" id="NF001770">
    <property type="entry name" value="PRK00509.1"/>
    <property type="match status" value="1"/>
</dbReference>
<feature type="binding site" evidence="9">
    <location>
        <position position="122"/>
    </location>
    <ligand>
        <name>L-aspartate</name>
        <dbReference type="ChEBI" id="CHEBI:29991"/>
    </ligand>
</feature>
<dbReference type="GO" id="GO:0006526">
    <property type="term" value="P:L-arginine biosynthetic process"/>
    <property type="evidence" value="ECO:0007669"/>
    <property type="project" value="UniProtKB-UniRule"/>
</dbReference>
<reference evidence="13" key="1">
    <citation type="submission" date="2016-10" db="EMBL/GenBank/DDBJ databases">
        <authorList>
            <person name="Varghese N."/>
            <person name="Submissions S."/>
        </authorList>
    </citation>
    <scope>NUCLEOTIDE SEQUENCE [LARGE SCALE GENOMIC DNA]</scope>
    <source>
        <strain evidence="13">DSM 3669</strain>
    </source>
</reference>
<feature type="binding site" evidence="9">
    <location>
        <position position="175"/>
    </location>
    <ligand>
        <name>L-citrulline</name>
        <dbReference type="ChEBI" id="CHEBI:57743"/>
    </ligand>
</feature>
<dbReference type="GO" id="GO:0005737">
    <property type="term" value="C:cytoplasm"/>
    <property type="evidence" value="ECO:0007669"/>
    <property type="project" value="UniProtKB-SubCell"/>
</dbReference>
<dbReference type="FunFam" id="3.90.1260.10:FF:000007">
    <property type="entry name" value="Argininosuccinate synthase"/>
    <property type="match status" value="1"/>
</dbReference>
<evidence type="ECO:0000256" key="6">
    <source>
        <dbReference type="ARBA" id="ARBA00022605"/>
    </source>
</evidence>
<dbReference type="InterPro" id="IPR014729">
    <property type="entry name" value="Rossmann-like_a/b/a_fold"/>
</dbReference>
<feature type="binding site" evidence="9">
    <location>
        <position position="126"/>
    </location>
    <ligand>
        <name>L-citrulline</name>
        <dbReference type="ChEBI" id="CHEBI:57743"/>
    </ligand>
</feature>
<dbReference type="NCBIfam" id="TIGR00032">
    <property type="entry name" value="argG"/>
    <property type="match status" value="1"/>
</dbReference>
<feature type="binding site" evidence="9">
    <location>
        <position position="86"/>
    </location>
    <ligand>
        <name>L-citrulline</name>
        <dbReference type="ChEBI" id="CHEBI:57743"/>
    </ligand>
</feature>
<dbReference type="EC" id="6.3.4.5" evidence="3 9"/>
<name>A0A1I6DIE9_9FIRM</name>
<proteinExistence type="inferred from homology"/>
<dbReference type="FunFam" id="3.40.50.620:FF:000019">
    <property type="entry name" value="Argininosuccinate synthase"/>
    <property type="match status" value="1"/>
</dbReference>
<dbReference type="InterPro" id="IPR018223">
    <property type="entry name" value="Arginosuc_synth_CS"/>
</dbReference>
<comment type="subunit">
    <text evidence="2 9">Homotetramer.</text>
</comment>
<keyword evidence="4 9" id="KW-0055">Arginine biosynthesis</keyword>
<dbReference type="InterPro" id="IPR023434">
    <property type="entry name" value="Arginosuc_synth_type_1_subfam"/>
</dbReference>
<feature type="binding site" evidence="9">
    <location>
        <position position="260"/>
    </location>
    <ligand>
        <name>L-citrulline</name>
        <dbReference type="ChEBI" id="CHEBI:57743"/>
    </ligand>
</feature>
<keyword evidence="7 9" id="KW-0547">Nucleotide-binding</keyword>
<feature type="binding site" evidence="9">
    <location>
        <position position="272"/>
    </location>
    <ligand>
        <name>L-citrulline</name>
        <dbReference type="ChEBI" id="CHEBI:57743"/>
    </ligand>
</feature>
<dbReference type="Gene3D" id="1.20.5.470">
    <property type="entry name" value="Single helix bin"/>
    <property type="match status" value="1"/>
</dbReference>
<evidence type="ECO:0000256" key="4">
    <source>
        <dbReference type="ARBA" id="ARBA00022571"/>
    </source>
</evidence>
<feature type="binding site" evidence="9">
    <location>
        <position position="35"/>
    </location>
    <ligand>
        <name>ATP</name>
        <dbReference type="ChEBI" id="CHEBI:30616"/>
    </ligand>
</feature>
<dbReference type="Pfam" id="PF20979">
    <property type="entry name" value="Arginosuc_syn_C"/>
    <property type="match status" value="1"/>
</dbReference>
<dbReference type="CDD" id="cd01999">
    <property type="entry name" value="ASS"/>
    <property type="match status" value="1"/>
</dbReference>
<keyword evidence="5 9" id="KW-0436">Ligase</keyword>
<feature type="binding site" evidence="9">
    <location>
        <position position="118"/>
    </location>
    <ligand>
        <name>L-aspartate</name>
        <dbReference type="ChEBI" id="CHEBI:29991"/>
    </ligand>
</feature>
<evidence type="ECO:0000256" key="9">
    <source>
        <dbReference type="HAMAP-Rule" id="MF_00005"/>
    </source>
</evidence>
<dbReference type="HAMAP" id="MF_00005">
    <property type="entry name" value="Arg_succ_synth_type1"/>
    <property type="match status" value="1"/>
</dbReference>
<feature type="binding site" evidence="9">
    <location>
        <position position="123"/>
    </location>
    <ligand>
        <name>L-aspartate</name>
        <dbReference type="ChEBI" id="CHEBI:29991"/>
    </ligand>
</feature>
<dbReference type="EMBL" id="FOYM01000011">
    <property type="protein sequence ID" value="SFR05122.1"/>
    <property type="molecule type" value="Genomic_DNA"/>
</dbReference>
<dbReference type="Proteomes" id="UP000199584">
    <property type="component" value="Unassembled WGS sequence"/>
</dbReference>
<protein>
    <recommendedName>
        <fullName evidence="3 9">Argininosuccinate synthase</fullName>
        <ecNumber evidence="3 9">6.3.4.5</ecNumber>
    </recommendedName>
    <alternativeName>
        <fullName evidence="9">Citrulline--aspartate ligase</fullName>
    </alternativeName>
</protein>
<comment type="catalytic activity">
    <reaction evidence="9">
        <text>L-citrulline + L-aspartate + ATP = 2-(N(omega)-L-arginino)succinate + AMP + diphosphate + H(+)</text>
        <dbReference type="Rhea" id="RHEA:10932"/>
        <dbReference type="ChEBI" id="CHEBI:15378"/>
        <dbReference type="ChEBI" id="CHEBI:29991"/>
        <dbReference type="ChEBI" id="CHEBI:30616"/>
        <dbReference type="ChEBI" id="CHEBI:33019"/>
        <dbReference type="ChEBI" id="CHEBI:57472"/>
        <dbReference type="ChEBI" id="CHEBI:57743"/>
        <dbReference type="ChEBI" id="CHEBI:456215"/>
        <dbReference type="EC" id="6.3.4.5"/>
    </reaction>
</comment>
<dbReference type="SUPFAM" id="SSF69864">
    <property type="entry name" value="Argininosuccinate synthetase, C-terminal domain"/>
    <property type="match status" value="1"/>
</dbReference>
<evidence type="ECO:0000259" key="10">
    <source>
        <dbReference type="Pfam" id="PF00764"/>
    </source>
</evidence>
<keyword evidence="9" id="KW-0963">Cytoplasm</keyword>
<dbReference type="GO" id="GO:0000050">
    <property type="term" value="P:urea cycle"/>
    <property type="evidence" value="ECO:0007669"/>
    <property type="project" value="TreeGrafter"/>
</dbReference>
<evidence type="ECO:0000259" key="11">
    <source>
        <dbReference type="Pfam" id="PF20979"/>
    </source>
</evidence>
<dbReference type="AlphaFoldDB" id="A0A1I6DIE9"/>
<feature type="binding site" evidence="9">
    <location>
        <position position="184"/>
    </location>
    <ligand>
        <name>L-citrulline</name>
        <dbReference type="ChEBI" id="CHEBI:57743"/>
    </ligand>
</feature>
<accession>A0A1I6DIE9</accession>
<comment type="subcellular location">
    <subcellularLocation>
        <location evidence="9">Cytoplasm</location>
    </subcellularLocation>
</comment>
<dbReference type="GO" id="GO:0005524">
    <property type="term" value="F:ATP binding"/>
    <property type="evidence" value="ECO:0007669"/>
    <property type="project" value="UniProtKB-UniRule"/>
</dbReference>
<evidence type="ECO:0000313" key="12">
    <source>
        <dbReference type="EMBL" id="SFR05122.1"/>
    </source>
</evidence>
<gene>
    <name evidence="9" type="primary">argG</name>
    <name evidence="12" type="ORF">SAMN05660706_11163</name>
</gene>
<evidence type="ECO:0000256" key="2">
    <source>
        <dbReference type="ARBA" id="ARBA00011881"/>
    </source>
</evidence>
<feature type="domain" description="Arginosuccinate synthase-like N-terminal" evidence="10">
    <location>
        <begin position="4"/>
        <end position="165"/>
    </location>
</feature>
<evidence type="ECO:0000256" key="7">
    <source>
        <dbReference type="ARBA" id="ARBA00022741"/>
    </source>
</evidence>